<feature type="signal peptide" evidence="2">
    <location>
        <begin position="1"/>
        <end position="24"/>
    </location>
</feature>
<proteinExistence type="predicted"/>
<gene>
    <name evidence="3" type="ORF">AS030_01475</name>
</gene>
<feature type="chain" id="PRO_5006893805" evidence="2">
    <location>
        <begin position="25"/>
        <end position="417"/>
    </location>
</feature>
<sequence>MRALKGLTCLLVMALLYVPNHAQAAAGGQNDEGFVVSADRVEGGIMLPQVVMGETSSAKSKPMIRFQYRNATLYGMKLTKVLSTDEGPVTVIMQAHGPVHMTNMTADASAFSLKGACLTAGKPIPDPGLKKVTMLIHKMEASKGELDRLTLTTVKGNHGQQRPAAPKVLQDLASLPLLEMKEAVNKLMNGHLPLTCEDQKEDKEKSPKKPASPSDEIKKALPKLSKDPIKKAEKKPDKKQEKPDAEHIVKHVKKPLEDVSDPVKHVKKPLEHVTHPVKQGVKKEITKVPKVIDKTKETAKKEKKKVKKTIQQTKQQLCQKAGILNGSVPKMLGLNFIDEAQKEKIPLTGLCPTNESATKQLKLVQSQLLKNLHLSSTNKDQLADPDLLKKMEKEMESHSSLKLQPDLLKPLDGLFSY</sequence>
<keyword evidence="4" id="KW-1185">Reference proteome</keyword>
<feature type="compositionally biased region" description="Basic and acidic residues" evidence="1">
    <location>
        <begin position="215"/>
        <end position="250"/>
    </location>
</feature>
<dbReference type="OrthoDB" id="2831469at2"/>
<accession>A0A0V8JB76</accession>
<dbReference type="AlphaFoldDB" id="A0A0V8JB76"/>
<organism evidence="3 4">
    <name type="scientific">Fictibacillus enclensis</name>
    <dbReference type="NCBI Taxonomy" id="1017270"/>
    <lineage>
        <taxon>Bacteria</taxon>
        <taxon>Bacillati</taxon>
        <taxon>Bacillota</taxon>
        <taxon>Bacilli</taxon>
        <taxon>Bacillales</taxon>
        <taxon>Fictibacillaceae</taxon>
        <taxon>Fictibacillus</taxon>
    </lineage>
</organism>
<feature type="compositionally biased region" description="Basic and acidic residues" evidence="1">
    <location>
        <begin position="197"/>
        <end position="207"/>
    </location>
</feature>
<dbReference type="Proteomes" id="UP000054099">
    <property type="component" value="Unassembled WGS sequence"/>
</dbReference>
<keyword evidence="2" id="KW-0732">Signal</keyword>
<dbReference type="EMBL" id="LNQN01000001">
    <property type="protein sequence ID" value="KSU84259.1"/>
    <property type="molecule type" value="Genomic_DNA"/>
</dbReference>
<evidence type="ECO:0000313" key="3">
    <source>
        <dbReference type="EMBL" id="KSU84259.1"/>
    </source>
</evidence>
<evidence type="ECO:0000256" key="2">
    <source>
        <dbReference type="SAM" id="SignalP"/>
    </source>
</evidence>
<comment type="caution">
    <text evidence="3">The sequence shown here is derived from an EMBL/GenBank/DDBJ whole genome shotgun (WGS) entry which is preliminary data.</text>
</comment>
<name>A0A0V8JB76_9BACL</name>
<evidence type="ECO:0000256" key="1">
    <source>
        <dbReference type="SAM" id="MobiDB-lite"/>
    </source>
</evidence>
<dbReference type="RefSeq" id="WP_061967586.1">
    <property type="nucleotide sequence ID" value="NZ_FMAV01000001.1"/>
</dbReference>
<reference evidence="3 4" key="1">
    <citation type="journal article" date="2014" name="Antonie Van Leeuwenhoek">
        <title>Fictibacillus enclensis sp. nov., isolated from marine sediment.</title>
        <authorList>
            <person name="Dastager S.G."/>
            <person name="Mawlankar R."/>
            <person name="Srinivasan K."/>
            <person name="Tang S.K."/>
            <person name="Lee J.C."/>
            <person name="Ramana V.V."/>
            <person name="Shouche Y.S."/>
        </authorList>
    </citation>
    <scope>NUCLEOTIDE SEQUENCE [LARGE SCALE GENOMIC DNA]</scope>
    <source>
        <strain evidence="3 4">NIO-1003</strain>
    </source>
</reference>
<protein>
    <submittedName>
        <fullName evidence="3">Uncharacterized protein</fullName>
    </submittedName>
</protein>
<feature type="region of interest" description="Disordered" evidence="1">
    <location>
        <begin position="195"/>
        <end position="250"/>
    </location>
</feature>
<evidence type="ECO:0000313" key="4">
    <source>
        <dbReference type="Proteomes" id="UP000054099"/>
    </source>
</evidence>